<proteinExistence type="predicted"/>
<evidence type="ECO:0000313" key="3">
    <source>
        <dbReference type="Proteomes" id="UP000192333"/>
    </source>
</evidence>
<dbReference type="EMBL" id="LT838813">
    <property type="protein sequence ID" value="SMD43895.1"/>
    <property type="molecule type" value="Genomic_DNA"/>
</dbReference>
<dbReference type="OrthoDB" id="9815829at2"/>
<dbReference type="Proteomes" id="UP000192333">
    <property type="component" value="Chromosome I"/>
</dbReference>
<feature type="domain" description="Glycosyltransferase 2-like" evidence="1">
    <location>
        <begin position="10"/>
        <end position="129"/>
    </location>
</feature>
<dbReference type="InterPro" id="IPR029044">
    <property type="entry name" value="Nucleotide-diphossugar_trans"/>
</dbReference>
<dbReference type="PANTHER" id="PTHR22916:SF3">
    <property type="entry name" value="UDP-GLCNAC:BETAGAL BETA-1,3-N-ACETYLGLUCOSAMINYLTRANSFERASE-LIKE PROTEIN 1"/>
    <property type="match status" value="1"/>
</dbReference>
<dbReference type="PANTHER" id="PTHR22916">
    <property type="entry name" value="GLYCOSYLTRANSFERASE"/>
    <property type="match status" value="1"/>
</dbReference>
<sequence length="218" mass="25130">MNQDSKITVSVLMAVYNTPFSLVKRAIKSVLNQNFQDFELLVLDDGSDLKLSMSLLKYCQKYQNKISYIRMQNCGQSKAINRGVHFSRGKYITIIDADDEYKANHLSTCIGEMEESDLISSLTETIVNQEADYFVPDKSDLQKNIHVDDCILFATLFGKKEVFKNIGFKNMYSADSHFYEQAAAKYAVKKLKKRTYIYYRNIPTSITAKIKEERITLF</sequence>
<organism evidence="2 3">
    <name type="scientific">Aquiflexum balticum DSM 16537</name>
    <dbReference type="NCBI Taxonomy" id="758820"/>
    <lineage>
        <taxon>Bacteria</taxon>
        <taxon>Pseudomonadati</taxon>
        <taxon>Bacteroidota</taxon>
        <taxon>Cytophagia</taxon>
        <taxon>Cytophagales</taxon>
        <taxon>Cyclobacteriaceae</taxon>
        <taxon>Aquiflexum</taxon>
    </lineage>
</organism>
<keyword evidence="2" id="KW-0808">Transferase</keyword>
<dbReference type="CDD" id="cd00761">
    <property type="entry name" value="Glyco_tranf_GTA_type"/>
    <property type="match status" value="1"/>
</dbReference>
<dbReference type="Gene3D" id="3.90.550.10">
    <property type="entry name" value="Spore Coat Polysaccharide Biosynthesis Protein SpsA, Chain A"/>
    <property type="match status" value="1"/>
</dbReference>
<dbReference type="AlphaFoldDB" id="A0A1W2H4P0"/>
<dbReference type="RefSeq" id="WP_084120751.1">
    <property type="nucleotide sequence ID" value="NZ_LT838813.1"/>
</dbReference>
<accession>A0A1W2H4P0</accession>
<evidence type="ECO:0000259" key="1">
    <source>
        <dbReference type="Pfam" id="PF00535"/>
    </source>
</evidence>
<dbReference type="GO" id="GO:0016758">
    <property type="term" value="F:hexosyltransferase activity"/>
    <property type="evidence" value="ECO:0007669"/>
    <property type="project" value="UniProtKB-ARBA"/>
</dbReference>
<dbReference type="InterPro" id="IPR001173">
    <property type="entry name" value="Glyco_trans_2-like"/>
</dbReference>
<keyword evidence="3" id="KW-1185">Reference proteome</keyword>
<gene>
    <name evidence="2" type="ORF">SAMN00777080_2508</name>
</gene>
<dbReference type="STRING" id="758820.SAMN00777080_2508"/>
<protein>
    <submittedName>
        <fullName evidence="2">Glycosyltransferases, probably involved in cell wall biogenesis</fullName>
    </submittedName>
</protein>
<dbReference type="Pfam" id="PF00535">
    <property type="entry name" value="Glycos_transf_2"/>
    <property type="match status" value="1"/>
</dbReference>
<evidence type="ECO:0000313" key="2">
    <source>
        <dbReference type="EMBL" id="SMD43895.1"/>
    </source>
</evidence>
<dbReference type="SUPFAM" id="SSF53448">
    <property type="entry name" value="Nucleotide-diphospho-sugar transferases"/>
    <property type="match status" value="1"/>
</dbReference>
<reference evidence="3" key="1">
    <citation type="submission" date="2017-04" db="EMBL/GenBank/DDBJ databases">
        <authorList>
            <person name="Varghese N."/>
            <person name="Submissions S."/>
        </authorList>
    </citation>
    <scope>NUCLEOTIDE SEQUENCE [LARGE SCALE GENOMIC DNA]</scope>
    <source>
        <strain evidence="3">DSM 16537</strain>
    </source>
</reference>
<name>A0A1W2H4P0_9BACT</name>